<gene>
    <name evidence="1" type="ORF">EV44_g3844</name>
</gene>
<dbReference type="OMA" id="YLRHICE"/>
<name>A0A0B1PA06_UNCNE</name>
<evidence type="ECO:0000313" key="1">
    <source>
        <dbReference type="EMBL" id="KHJ35527.1"/>
    </source>
</evidence>
<dbReference type="EMBL" id="JNVN01000367">
    <property type="protein sequence ID" value="KHJ35527.1"/>
    <property type="molecule type" value="Genomic_DNA"/>
</dbReference>
<reference evidence="1 2" key="1">
    <citation type="journal article" date="2014" name="BMC Genomics">
        <title>Adaptive genomic structural variation in the grape powdery mildew pathogen, Erysiphe necator.</title>
        <authorList>
            <person name="Jones L."/>
            <person name="Riaz S."/>
            <person name="Morales-Cruz A."/>
            <person name="Amrine K.C."/>
            <person name="McGuire B."/>
            <person name="Gubler W.D."/>
            <person name="Walker M.A."/>
            <person name="Cantu D."/>
        </authorList>
    </citation>
    <scope>NUCLEOTIDE SEQUENCE [LARGE SCALE GENOMIC DNA]</scope>
    <source>
        <strain evidence="2">c</strain>
    </source>
</reference>
<sequence length="92" mass="11168">MTNIPKSNYAINRELYGMDIDIENKELITKPTINRYIVRVMRIWKNSEYHDEALIEAFQEDFAERTSQIFDIANRLLLRDLRDYLRHICEFI</sequence>
<dbReference type="HOGENOM" id="CLU_2575626_0_0_1"/>
<dbReference type="Proteomes" id="UP000030854">
    <property type="component" value="Unassembled WGS sequence"/>
</dbReference>
<proteinExistence type="predicted"/>
<organism evidence="1 2">
    <name type="scientific">Uncinula necator</name>
    <name type="common">Grape powdery mildew</name>
    <dbReference type="NCBI Taxonomy" id="52586"/>
    <lineage>
        <taxon>Eukaryota</taxon>
        <taxon>Fungi</taxon>
        <taxon>Dikarya</taxon>
        <taxon>Ascomycota</taxon>
        <taxon>Pezizomycotina</taxon>
        <taxon>Leotiomycetes</taxon>
        <taxon>Erysiphales</taxon>
        <taxon>Erysiphaceae</taxon>
        <taxon>Erysiphe</taxon>
    </lineage>
</organism>
<protein>
    <submittedName>
        <fullName evidence="1">Uncharacterized protein</fullName>
    </submittedName>
</protein>
<comment type="caution">
    <text evidence="1">The sequence shown here is derived from an EMBL/GenBank/DDBJ whole genome shotgun (WGS) entry which is preliminary data.</text>
</comment>
<keyword evidence="2" id="KW-1185">Reference proteome</keyword>
<evidence type="ECO:0000313" key="2">
    <source>
        <dbReference type="Proteomes" id="UP000030854"/>
    </source>
</evidence>
<dbReference type="AlphaFoldDB" id="A0A0B1PA06"/>
<accession>A0A0B1PA06</accession>